<accession>A0A3D9RWN4</accession>
<protein>
    <submittedName>
        <fullName evidence="2">Uncharacterized protein</fullName>
    </submittedName>
</protein>
<proteinExistence type="predicted"/>
<organism evidence="2 3">
    <name type="scientific">Paenibacillus taihuensis</name>
    <dbReference type="NCBI Taxonomy" id="1156355"/>
    <lineage>
        <taxon>Bacteria</taxon>
        <taxon>Bacillati</taxon>
        <taxon>Bacillota</taxon>
        <taxon>Bacilli</taxon>
        <taxon>Bacillales</taxon>
        <taxon>Paenibacillaceae</taxon>
        <taxon>Paenibacillus</taxon>
    </lineage>
</organism>
<evidence type="ECO:0000313" key="2">
    <source>
        <dbReference type="EMBL" id="REE84390.1"/>
    </source>
</evidence>
<dbReference type="EMBL" id="QTTN01000015">
    <property type="protein sequence ID" value="REE84390.1"/>
    <property type="molecule type" value="Genomic_DNA"/>
</dbReference>
<keyword evidence="3" id="KW-1185">Reference proteome</keyword>
<evidence type="ECO:0000256" key="1">
    <source>
        <dbReference type="SAM" id="MobiDB-lite"/>
    </source>
</evidence>
<comment type="caution">
    <text evidence="2">The sequence shown here is derived from an EMBL/GenBank/DDBJ whole genome shotgun (WGS) entry which is preliminary data.</text>
</comment>
<dbReference type="AlphaFoldDB" id="A0A3D9RWN4"/>
<name>A0A3D9RWN4_9BACL</name>
<gene>
    <name evidence="2" type="ORF">A8990_11567</name>
</gene>
<reference evidence="2 3" key="1">
    <citation type="submission" date="2018-08" db="EMBL/GenBank/DDBJ databases">
        <title>Genomic Encyclopedia of Type Strains, Phase III (KMG-III): the genomes of soil and plant-associated and newly described type strains.</title>
        <authorList>
            <person name="Whitman W."/>
        </authorList>
    </citation>
    <scope>NUCLEOTIDE SEQUENCE [LARGE SCALE GENOMIC DNA]</scope>
    <source>
        <strain evidence="2 3">CGMCC 1.10966</strain>
    </source>
</reference>
<dbReference type="Proteomes" id="UP000256304">
    <property type="component" value="Unassembled WGS sequence"/>
</dbReference>
<feature type="compositionally biased region" description="Basic and acidic residues" evidence="1">
    <location>
        <begin position="27"/>
        <end position="52"/>
    </location>
</feature>
<feature type="region of interest" description="Disordered" evidence="1">
    <location>
        <begin position="25"/>
        <end position="52"/>
    </location>
</feature>
<dbReference type="RefSeq" id="WP_181909579.1">
    <property type="nucleotide sequence ID" value="NZ_QTTN01000015.1"/>
</dbReference>
<evidence type="ECO:0000313" key="3">
    <source>
        <dbReference type="Proteomes" id="UP000256304"/>
    </source>
</evidence>
<sequence length="52" mass="5803">MGVVIVIMLGIIIILLADINSKLPRLPKKDPGKEALARDLQRRESSENKYDA</sequence>